<dbReference type="AlphaFoldDB" id="A0A5E8B0L2"/>
<evidence type="ECO:0008006" key="4">
    <source>
        <dbReference type="Google" id="ProtNLM"/>
    </source>
</evidence>
<name>A0A5E8B0L2_9ASCO</name>
<protein>
    <recommendedName>
        <fullName evidence="4">Mating factor alpha</fullName>
    </recommendedName>
</protein>
<proteinExistence type="predicted"/>
<dbReference type="RefSeq" id="XP_031851226.1">
    <property type="nucleotide sequence ID" value="XM_031995335.1"/>
</dbReference>
<feature type="signal peptide" evidence="1">
    <location>
        <begin position="1"/>
        <end position="18"/>
    </location>
</feature>
<evidence type="ECO:0000313" key="2">
    <source>
        <dbReference type="EMBL" id="VVT45024.1"/>
    </source>
</evidence>
<sequence>MKFSTVIVPLAAAMAVSAAPTPSEYSASASSASDIAEATSSSTVPTDGPLPNSLPDVDVTKIISISSDLYPIGISNGTHYFVYLVDASSISTEDTDAESEATATASADSTGIEKRAPRWIWWKPFPGEPAWKKRDAMPEAEANPRWIWWKPFPGEPAW</sequence>
<keyword evidence="1" id="KW-0732">Signal</keyword>
<gene>
    <name evidence="2" type="ORF">SAPINGB_P000612</name>
</gene>
<evidence type="ECO:0000256" key="1">
    <source>
        <dbReference type="SAM" id="SignalP"/>
    </source>
</evidence>
<dbReference type="OrthoDB" id="4089223at2759"/>
<organism evidence="2 3">
    <name type="scientific">Magnusiomyces paraingens</name>
    <dbReference type="NCBI Taxonomy" id="2606893"/>
    <lineage>
        <taxon>Eukaryota</taxon>
        <taxon>Fungi</taxon>
        <taxon>Dikarya</taxon>
        <taxon>Ascomycota</taxon>
        <taxon>Saccharomycotina</taxon>
        <taxon>Dipodascomycetes</taxon>
        <taxon>Dipodascales</taxon>
        <taxon>Dipodascaceae</taxon>
        <taxon>Magnusiomyces</taxon>
    </lineage>
</organism>
<feature type="chain" id="PRO_5022791578" description="Mating factor alpha" evidence="1">
    <location>
        <begin position="19"/>
        <end position="158"/>
    </location>
</feature>
<dbReference type="GeneID" id="43579435"/>
<reference evidence="2 3" key="1">
    <citation type="submission" date="2019-09" db="EMBL/GenBank/DDBJ databases">
        <authorList>
            <person name="Brejova B."/>
        </authorList>
    </citation>
    <scope>NUCLEOTIDE SEQUENCE [LARGE SCALE GENOMIC DNA]</scope>
</reference>
<evidence type="ECO:0000313" key="3">
    <source>
        <dbReference type="Proteomes" id="UP000398389"/>
    </source>
</evidence>
<dbReference type="EMBL" id="CABVLU010000001">
    <property type="protein sequence ID" value="VVT45024.1"/>
    <property type="molecule type" value="Genomic_DNA"/>
</dbReference>
<keyword evidence="3" id="KW-1185">Reference proteome</keyword>
<accession>A0A5E8B0L2</accession>
<dbReference type="Proteomes" id="UP000398389">
    <property type="component" value="Unassembled WGS sequence"/>
</dbReference>